<dbReference type="Proteomes" id="UP000568380">
    <property type="component" value="Unassembled WGS sequence"/>
</dbReference>
<sequence>MSESNIKQLRRTNKGKIAGGVCAGVGEYVGIDANLIRIGLAIATLFGGLGVGLYAIGWLLIPEEGRNESIVQDLIGKQQAKKNDDVWQQ</sequence>
<evidence type="ECO:0000256" key="5">
    <source>
        <dbReference type="ARBA" id="ARBA00023136"/>
    </source>
</evidence>
<dbReference type="AlphaFoldDB" id="A0A7W8EJ14"/>
<reference evidence="8 9" key="1">
    <citation type="submission" date="2020-08" db="EMBL/GenBank/DDBJ databases">
        <title>Genomic Encyclopedia of Type Strains, Phase IV (KMG-IV): sequencing the most valuable type-strain genomes for metagenomic binning, comparative biology and taxonomic classification.</title>
        <authorList>
            <person name="Goeker M."/>
        </authorList>
    </citation>
    <scope>NUCLEOTIDE SEQUENCE [LARGE SCALE GENOMIC DNA]</scope>
    <source>
        <strain evidence="8 9">DSM 45385</strain>
    </source>
</reference>
<evidence type="ECO:0000256" key="4">
    <source>
        <dbReference type="ARBA" id="ARBA00022989"/>
    </source>
</evidence>
<keyword evidence="3 6" id="KW-0812">Transmembrane</keyword>
<dbReference type="InterPro" id="IPR052027">
    <property type="entry name" value="PspC"/>
</dbReference>
<accession>A0A7W8EJ14</accession>
<name>A0A7W8EJ14_9ACTN</name>
<evidence type="ECO:0000256" key="6">
    <source>
        <dbReference type="SAM" id="Phobius"/>
    </source>
</evidence>
<comment type="caution">
    <text evidence="8">The sequence shown here is derived from an EMBL/GenBank/DDBJ whole genome shotgun (WGS) entry which is preliminary data.</text>
</comment>
<keyword evidence="4 6" id="KW-1133">Transmembrane helix</keyword>
<keyword evidence="9" id="KW-1185">Reference proteome</keyword>
<comment type="subcellular location">
    <subcellularLocation>
        <location evidence="1">Cell membrane</location>
        <topology evidence="1">Single-pass membrane protein</topology>
    </subcellularLocation>
</comment>
<dbReference type="PANTHER" id="PTHR33885">
    <property type="entry name" value="PHAGE SHOCK PROTEIN C"/>
    <property type="match status" value="1"/>
</dbReference>
<dbReference type="Pfam" id="PF04024">
    <property type="entry name" value="PspC"/>
    <property type="match status" value="1"/>
</dbReference>
<evidence type="ECO:0000259" key="7">
    <source>
        <dbReference type="Pfam" id="PF04024"/>
    </source>
</evidence>
<evidence type="ECO:0000256" key="2">
    <source>
        <dbReference type="ARBA" id="ARBA00022475"/>
    </source>
</evidence>
<protein>
    <submittedName>
        <fullName evidence="8">Phage shock protein PspC (Stress-responsive transcriptional regulator)</fullName>
    </submittedName>
</protein>
<evidence type="ECO:0000313" key="8">
    <source>
        <dbReference type="EMBL" id="MBB5082630.1"/>
    </source>
</evidence>
<feature type="domain" description="Phage shock protein PspC N-terminal" evidence="7">
    <location>
        <begin position="7"/>
        <end position="64"/>
    </location>
</feature>
<dbReference type="EMBL" id="JACHIN010000014">
    <property type="protein sequence ID" value="MBB5082630.1"/>
    <property type="molecule type" value="Genomic_DNA"/>
</dbReference>
<evidence type="ECO:0000256" key="1">
    <source>
        <dbReference type="ARBA" id="ARBA00004162"/>
    </source>
</evidence>
<dbReference type="InterPro" id="IPR007168">
    <property type="entry name" value="Phageshock_PspC_N"/>
</dbReference>
<dbReference type="GO" id="GO:0005886">
    <property type="term" value="C:plasma membrane"/>
    <property type="evidence" value="ECO:0007669"/>
    <property type="project" value="UniProtKB-SubCell"/>
</dbReference>
<feature type="transmembrane region" description="Helical" evidence="6">
    <location>
        <begin position="38"/>
        <end position="61"/>
    </location>
</feature>
<keyword evidence="5 6" id="KW-0472">Membrane</keyword>
<evidence type="ECO:0000256" key="3">
    <source>
        <dbReference type="ARBA" id="ARBA00022692"/>
    </source>
</evidence>
<dbReference type="PANTHER" id="PTHR33885:SF3">
    <property type="entry name" value="PHAGE SHOCK PROTEIN C"/>
    <property type="match status" value="1"/>
</dbReference>
<gene>
    <name evidence="8" type="ORF">HNR40_008126</name>
</gene>
<evidence type="ECO:0000313" key="9">
    <source>
        <dbReference type="Proteomes" id="UP000568380"/>
    </source>
</evidence>
<keyword evidence="2" id="KW-1003">Cell membrane</keyword>
<dbReference type="RefSeq" id="WP_184971036.1">
    <property type="nucleotide sequence ID" value="NZ_JACHIN010000014.1"/>
</dbReference>
<proteinExistence type="predicted"/>
<organism evidence="8 9">
    <name type="scientific">Nonomuraea endophytica</name>
    <dbReference type="NCBI Taxonomy" id="714136"/>
    <lineage>
        <taxon>Bacteria</taxon>
        <taxon>Bacillati</taxon>
        <taxon>Actinomycetota</taxon>
        <taxon>Actinomycetes</taxon>
        <taxon>Streptosporangiales</taxon>
        <taxon>Streptosporangiaceae</taxon>
        <taxon>Nonomuraea</taxon>
    </lineage>
</organism>